<evidence type="ECO:0000313" key="1">
    <source>
        <dbReference type="EMBL" id="AZP12858.1"/>
    </source>
</evidence>
<gene>
    <name evidence="1" type="ORF">EJN92_13090</name>
</gene>
<organism evidence="1 2">
    <name type="scientific">Undibacterium parvum</name>
    <dbReference type="NCBI Taxonomy" id="401471"/>
    <lineage>
        <taxon>Bacteria</taxon>
        <taxon>Pseudomonadati</taxon>
        <taxon>Pseudomonadota</taxon>
        <taxon>Betaproteobacteria</taxon>
        <taxon>Burkholderiales</taxon>
        <taxon>Oxalobacteraceae</taxon>
        <taxon>Undibacterium</taxon>
    </lineage>
</organism>
<dbReference type="EMBL" id="CP034464">
    <property type="protein sequence ID" value="AZP12858.1"/>
    <property type="molecule type" value="Genomic_DNA"/>
</dbReference>
<protein>
    <submittedName>
        <fullName evidence="1">DUF465 domain-containing protein</fullName>
    </submittedName>
</protein>
<dbReference type="RefSeq" id="WP_126128237.1">
    <property type="nucleotide sequence ID" value="NZ_CP034464.1"/>
</dbReference>
<reference evidence="1 2" key="1">
    <citation type="journal article" date="2011" name="Int. J. Syst. Evol. Microbiol.">
        <title>Description of Undibacterium oligocarboniphilum sp. nov., isolated from purified water, and Undibacterium pigrum strain CCUG 49012 as the type strain of Undibacterium parvum sp. nov., and emended descriptions of the genus Undibacterium and the species Undibacterium pigrum.</title>
        <authorList>
            <person name="Eder W."/>
            <person name="Wanner G."/>
            <person name="Ludwig W."/>
            <person name="Busse H.J."/>
            <person name="Ziemke-Kageler F."/>
            <person name="Lang E."/>
        </authorList>
    </citation>
    <scope>NUCLEOTIDE SEQUENCE [LARGE SCALE GENOMIC DNA]</scope>
    <source>
        <strain evidence="1 2">DSM 23061</strain>
    </source>
</reference>
<dbReference type="AlphaFoldDB" id="A0A3Q9BRG3"/>
<dbReference type="Proteomes" id="UP000275663">
    <property type="component" value="Chromosome"/>
</dbReference>
<dbReference type="InterPro" id="IPR038444">
    <property type="entry name" value="DUF465_sf"/>
</dbReference>
<dbReference type="OrthoDB" id="5616367at2"/>
<evidence type="ECO:0000313" key="2">
    <source>
        <dbReference type="Proteomes" id="UP000275663"/>
    </source>
</evidence>
<proteinExistence type="predicted"/>
<dbReference type="InterPro" id="IPR007420">
    <property type="entry name" value="DUF465"/>
</dbReference>
<sequence>MQVEHHPLSVEFPEYKDAIHALKLGNAHFSKLFEEYHDTDKAINRAENGVEHLADAALDSLKKIRIALKDQLFQILQSTASA</sequence>
<accession>A0A3Q9BRG3</accession>
<keyword evidence="2" id="KW-1185">Reference proteome</keyword>
<dbReference type="KEGG" id="upv:EJN92_13090"/>
<dbReference type="Gene3D" id="6.10.280.50">
    <property type="match status" value="1"/>
</dbReference>
<dbReference type="Pfam" id="PF04325">
    <property type="entry name" value="DUF465"/>
    <property type="match status" value="1"/>
</dbReference>
<name>A0A3Q9BRG3_9BURK</name>